<dbReference type="CDD" id="cd17369">
    <property type="entry name" value="MFS_ShiA_like"/>
    <property type="match status" value="1"/>
</dbReference>
<feature type="transmembrane region" description="Helical" evidence="7">
    <location>
        <begin position="416"/>
        <end position="434"/>
    </location>
</feature>
<evidence type="ECO:0000313" key="9">
    <source>
        <dbReference type="EMBL" id="AQV96987.1"/>
    </source>
</evidence>
<gene>
    <name evidence="9" type="ORF">BJN34_24305</name>
</gene>
<evidence type="ECO:0000256" key="3">
    <source>
        <dbReference type="ARBA" id="ARBA00022475"/>
    </source>
</evidence>
<feature type="transmembrane region" description="Helical" evidence="7">
    <location>
        <begin position="346"/>
        <end position="365"/>
    </location>
</feature>
<dbReference type="InterPro" id="IPR020846">
    <property type="entry name" value="MFS_dom"/>
</dbReference>
<feature type="transmembrane region" description="Helical" evidence="7">
    <location>
        <begin position="322"/>
        <end position="340"/>
    </location>
</feature>
<dbReference type="OrthoDB" id="6766492at2"/>
<dbReference type="KEGG" id="cuh:BJN34_24305"/>
<evidence type="ECO:0000256" key="4">
    <source>
        <dbReference type="ARBA" id="ARBA00022692"/>
    </source>
</evidence>
<dbReference type="GO" id="GO:0005886">
    <property type="term" value="C:plasma membrane"/>
    <property type="evidence" value="ECO:0007669"/>
    <property type="project" value="UniProtKB-SubCell"/>
</dbReference>
<keyword evidence="2" id="KW-0813">Transport</keyword>
<feature type="transmembrane region" description="Helical" evidence="7">
    <location>
        <begin position="291"/>
        <end position="310"/>
    </location>
</feature>
<dbReference type="Proteomes" id="UP000189627">
    <property type="component" value="Chromosome 2"/>
</dbReference>
<sequence>MSEMISPVADVGAAAGARDASANAKMRRLAAASSIGTTLEWYDFTVYNLMAALVFNVIFFPSFDPLTGTILAFSTYAVGYVSRPLGGMVFGHLGDKLGRRFVLVTTLILMGVATGAMGMLPTYASLGIWSPLLLVALRFVQGAAIGGEWAGAVLLAMEHGRQDQRGRNASFTQVGPSAGTLLGTGFIALVTLFLSPEDFLAWGWRIPFVSSVALVIFGLWLRRGVDETPAFKEMAAHNTQAKTPVKEVFVSHWRRLLVAGGVRIGSDVLYALVVVFTLTYVTSVLHLSRPLALTATMLGAAGNALTVPLFGALSDKLGRRPVYLTGALLGIVWAFMFFVLMDSSQPWQICVAVVLGLQIHAVMYGPQAAFVTEQFPTRVRYAGSSLAYTLAGILGGGFAPLIITSLYRAYGTTGAVSLYVCVALGVTLVALLAARETAHKPLEH</sequence>
<keyword evidence="6 7" id="KW-0472">Membrane</keyword>
<dbReference type="EMBL" id="CP017758">
    <property type="protein sequence ID" value="AQV96987.1"/>
    <property type="molecule type" value="Genomic_DNA"/>
</dbReference>
<evidence type="ECO:0000256" key="1">
    <source>
        <dbReference type="ARBA" id="ARBA00004651"/>
    </source>
</evidence>
<keyword evidence="3" id="KW-1003">Cell membrane</keyword>
<organism evidence="9 10">
    <name type="scientific">Cupriavidus necator</name>
    <name type="common">Alcaligenes eutrophus</name>
    <name type="synonym">Ralstonia eutropha</name>
    <dbReference type="NCBI Taxonomy" id="106590"/>
    <lineage>
        <taxon>Bacteria</taxon>
        <taxon>Pseudomonadati</taxon>
        <taxon>Pseudomonadota</taxon>
        <taxon>Betaproteobacteria</taxon>
        <taxon>Burkholderiales</taxon>
        <taxon>Burkholderiaceae</taxon>
        <taxon>Cupriavidus</taxon>
    </lineage>
</organism>
<evidence type="ECO:0000313" key="10">
    <source>
        <dbReference type="Proteomes" id="UP000189627"/>
    </source>
</evidence>
<evidence type="ECO:0000256" key="6">
    <source>
        <dbReference type="ARBA" id="ARBA00023136"/>
    </source>
</evidence>
<proteinExistence type="predicted"/>
<feature type="transmembrane region" description="Helical" evidence="7">
    <location>
        <begin position="101"/>
        <end position="120"/>
    </location>
</feature>
<dbReference type="GO" id="GO:0022857">
    <property type="term" value="F:transmembrane transporter activity"/>
    <property type="evidence" value="ECO:0007669"/>
    <property type="project" value="InterPro"/>
</dbReference>
<evidence type="ECO:0000256" key="2">
    <source>
        <dbReference type="ARBA" id="ARBA00022448"/>
    </source>
</evidence>
<name>A0A1U9UX50_CUPNE</name>
<dbReference type="Gene3D" id="1.20.1250.20">
    <property type="entry name" value="MFS general substrate transporter like domains"/>
    <property type="match status" value="2"/>
</dbReference>
<keyword evidence="5 7" id="KW-1133">Transmembrane helix</keyword>
<dbReference type="SUPFAM" id="SSF103473">
    <property type="entry name" value="MFS general substrate transporter"/>
    <property type="match status" value="1"/>
</dbReference>
<evidence type="ECO:0000259" key="8">
    <source>
        <dbReference type="PROSITE" id="PS50850"/>
    </source>
</evidence>
<dbReference type="InterPro" id="IPR011701">
    <property type="entry name" value="MFS"/>
</dbReference>
<reference evidence="10" key="1">
    <citation type="submission" date="2017-02" db="EMBL/GenBank/DDBJ databases">
        <title>Complete genome sequence of Cupriavidus necator strain NH9, a 3-chlorobenzoate degrader.</title>
        <authorList>
            <person name="Moriuchi R."/>
            <person name="Dohra H."/>
            <person name="Ogawa N."/>
        </authorList>
    </citation>
    <scope>NUCLEOTIDE SEQUENCE [LARGE SCALE GENOMIC DNA]</scope>
    <source>
        <strain evidence="10">NH9</strain>
    </source>
</reference>
<keyword evidence="4 7" id="KW-0812">Transmembrane</keyword>
<evidence type="ECO:0000256" key="7">
    <source>
        <dbReference type="SAM" id="Phobius"/>
    </source>
</evidence>
<accession>A0A1U9UX50</accession>
<feature type="transmembrane region" description="Helical" evidence="7">
    <location>
        <begin position="69"/>
        <end position="89"/>
    </location>
</feature>
<protein>
    <submittedName>
        <fullName evidence="9">MFS transporter</fullName>
    </submittedName>
</protein>
<dbReference type="InterPro" id="IPR005829">
    <property type="entry name" value="Sugar_transporter_CS"/>
</dbReference>
<evidence type="ECO:0000256" key="5">
    <source>
        <dbReference type="ARBA" id="ARBA00022989"/>
    </source>
</evidence>
<feature type="domain" description="Major facilitator superfamily (MFS) profile" evidence="8">
    <location>
        <begin position="29"/>
        <end position="438"/>
    </location>
</feature>
<feature type="transmembrane region" description="Helical" evidence="7">
    <location>
        <begin position="178"/>
        <end position="196"/>
    </location>
</feature>
<comment type="subcellular location">
    <subcellularLocation>
        <location evidence="1">Cell membrane</location>
        <topology evidence="1">Multi-pass membrane protein</topology>
    </subcellularLocation>
</comment>
<feature type="transmembrane region" description="Helical" evidence="7">
    <location>
        <begin position="202"/>
        <end position="221"/>
    </location>
</feature>
<dbReference type="PANTHER" id="PTHR43045:SF1">
    <property type="entry name" value="SHIKIMATE TRANSPORTER"/>
    <property type="match status" value="1"/>
</dbReference>
<dbReference type="InterPro" id="IPR036259">
    <property type="entry name" value="MFS_trans_sf"/>
</dbReference>
<feature type="transmembrane region" description="Helical" evidence="7">
    <location>
        <begin position="386"/>
        <end position="410"/>
    </location>
</feature>
<dbReference type="Pfam" id="PF07690">
    <property type="entry name" value="MFS_1"/>
    <property type="match status" value="1"/>
</dbReference>
<feature type="transmembrane region" description="Helical" evidence="7">
    <location>
        <begin position="132"/>
        <end position="157"/>
    </location>
</feature>
<dbReference type="AlphaFoldDB" id="A0A1U9UX50"/>
<dbReference type="PROSITE" id="PS50850">
    <property type="entry name" value="MFS"/>
    <property type="match status" value="1"/>
</dbReference>
<feature type="transmembrane region" description="Helical" evidence="7">
    <location>
        <begin position="264"/>
        <end position="285"/>
    </location>
</feature>
<dbReference type="PANTHER" id="PTHR43045">
    <property type="entry name" value="SHIKIMATE TRANSPORTER"/>
    <property type="match status" value="1"/>
</dbReference>
<dbReference type="PROSITE" id="PS00217">
    <property type="entry name" value="SUGAR_TRANSPORT_2"/>
    <property type="match status" value="1"/>
</dbReference>